<evidence type="ECO:0000313" key="2">
    <source>
        <dbReference type="Proteomes" id="UP001190700"/>
    </source>
</evidence>
<evidence type="ECO:0000313" key="1">
    <source>
        <dbReference type="EMBL" id="KAK3270150.1"/>
    </source>
</evidence>
<comment type="caution">
    <text evidence="1">The sequence shown here is derived from an EMBL/GenBank/DDBJ whole genome shotgun (WGS) entry which is preliminary data.</text>
</comment>
<gene>
    <name evidence="1" type="ORF">CYMTET_21439</name>
</gene>
<protein>
    <submittedName>
        <fullName evidence="1">Uncharacterized protein</fullName>
    </submittedName>
</protein>
<proteinExistence type="predicted"/>
<keyword evidence="2" id="KW-1185">Reference proteome</keyword>
<sequence length="428" mass="46954">MIEKVREVAHRLATEIPTATSDLQPLPKLAVEELEKYAAYMIALGAEARRSVFQTSKGSVRDALQNYEGGRVRFLDFVYRVVTADETDRAELPWLLPPAQLVDIIHAGNGKLINLLQFSFKAADIGLQDSLLSEERLLLNFLRETFPLLADDWQKDDTAEVAPGPEDLDRSARRISEKESQCAAEVQRWQEAQICWEEEVHNVWGAPWAEEWCDLASRTHALQEKLLRLDVHLPSSARCNIPSVRLPATGDPAVDADAPRTSEELFDASEKLWTEWRELLQRCRHPPLELALAHTAGRAGVPHGTTITRAGRTGVPHDTTIMRAGRVGVPHDTCPVVIPPSRSRGTGVPYDTPITLAGRAGVPHETTIARVGRAGVSHETTIARVGRAGVSHDTTIARVGRAGLSHDTTIARVGRAGVSHDTTITGAD</sequence>
<name>A0AAE0G2T8_9CHLO</name>
<reference evidence="1 2" key="1">
    <citation type="journal article" date="2015" name="Genome Biol. Evol.">
        <title>Comparative Genomics of a Bacterivorous Green Alga Reveals Evolutionary Causalities and Consequences of Phago-Mixotrophic Mode of Nutrition.</title>
        <authorList>
            <person name="Burns J.A."/>
            <person name="Paasch A."/>
            <person name="Narechania A."/>
            <person name="Kim E."/>
        </authorList>
    </citation>
    <scope>NUCLEOTIDE SEQUENCE [LARGE SCALE GENOMIC DNA]</scope>
    <source>
        <strain evidence="1 2">PLY_AMNH</strain>
    </source>
</reference>
<accession>A0AAE0G2T8</accession>
<dbReference type="EMBL" id="LGRX02010552">
    <property type="protein sequence ID" value="KAK3270150.1"/>
    <property type="molecule type" value="Genomic_DNA"/>
</dbReference>
<dbReference type="Proteomes" id="UP001190700">
    <property type="component" value="Unassembled WGS sequence"/>
</dbReference>
<dbReference type="AlphaFoldDB" id="A0AAE0G2T8"/>
<organism evidence="1 2">
    <name type="scientific">Cymbomonas tetramitiformis</name>
    <dbReference type="NCBI Taxonomy" id="36881"/>
    <lineage>
        <taxon>Eukaryota</taxon>
        <taxon>Viridiplantae</taxon>
        <taxon>Chlorophyta</taxon>
        <taxon>Pyramimonadophyceae</taxon>
        <taxon>Pyramimonadales</taxon>
        <taxon>Pyramimonadaceae</taxon>
        <taxon>Cymbomonas</taxon>
    </lineage>
</organism>